<feature type="domain" description="Cystatin" evidence="5">
    <location>
        <begin position="24"/>
        <end position="94"/>
    </location>
</feature>
<dbReference type="Proteomes" id="UP000324897">
    <property type="component" value="Chromosome 4"/>
</dbReference>
<dbReference type="OrthoDB" id="752087at2759"/>
<dbReference type="EMBL" id="RWGY01000007">
    <property type="protein sequence ID" value="TVU38292.1"/>
    <property type="molecule type" value="Genomic_DNA"/>
</dbReference>
<dbReference type="Pfam" id="PF16845">
    <property type="entry name" value="SQAPI"/>
    <property type="match status" value="1"/>
</dbReference>
<keyword evidence="4" id="KW-0732">Signal</keyword>
<dbReference type="SUPFAM" id="SSF54403">
    <property type="entry name" value="Cystatin/monellin"/>
    <property type="match status" value="1"/>
</dbReference>
<dbReference type="Gramene" id="TVU38292">
    <property type="protein sequence ID" value="TVU38292"/>
    <property type="gene ID" value="EJB05_11652"/>
</dbReference>
<keyword evidence="3" id="KW-0789">Thiol protease inhibitor</keyword>
<dbReference type="GO" id="GO:0004869">
    <property type="term" value="F:cysteine-type endopeptidase inhibitor activity"/>
    <property type="evidence" value="ECO:0007669"/>
    <property type="project" value="UniProtKB-KW"/>
</dbReference>
<dbReference type="InterPro" id="IPR000010">
    <property type="entry name" value="Cystatin_dom"/>
</dbReference>
<dbReference type="InterPro" id="IPR046350">
    <property type="entry name" value="Cystatin_sf"/>
</dbReference>
<keyword evidence="7" id="KW-1185">Reference proteome</keyword>
<dbReference type="PANTHER" id="PTHR47116">
    <property type="entry name" value="PHLOEM FILAMENT PROTEIN"/>
    <property type="match status" value="1"/>
</dbReference>
<evidence type="ECO:0000256" key="4">
    <source>
        <dbReference type="SAM" id="SignalP"/>
    </source>
</evidence>
<dbReference type="Gene3D" id="3.10.450.10">
    <property type="match status" value="1"/>
</dbReference>
<accession>A0A5J9VPK0</accession>
<name>A0A5J9VPK0_9POAL</name>
<feature type="signal peptide" evidence="4">
    <location>
        <begin position="1"/>
        <end position="20"/>
    </location>
</feature>
<protein>
    <recommendedName>
        <fullName evidence="5">Cystatin domain-containing protein</fullName>
    </recommendedName>
</protein>
<organism evidence="6 7">
    <name type="scientific">Eragrostis curvula</name>
    <name type="common">weeping love grass</name>
    <dbReference type="NCBI Taxonomy" id="38414"/>
    <lineage>
        <taxon>Eukaryota</taxon>
        <taxon>Viridiplantae</taxon>
        <taxon>Streptophyta</taxon>
        <taxon>Embryophyta</taxon>
        <taxon>Tracheophyta</taxon>
        <taxon>Spermatophyta</taxon>
        <taxon>Magnoliopsida</taxon>
        <taxon>Liliopsida</taxon>
        <taxon>Poales</taxon>
        <taxon>Poaceae</taxon>
        <taxon>PACMAD clade</taxon>
        <taxon>Chloridoideae</taxon>
        <taxon>Eragrostideae</taxon>
        <taxon>Eragrostidinae</taxon>
        <taxon>Eragrostis</taxon>
    </lineage>
</organism>
<evidence type="ECO:0000259" key="5">
    <source>
        <dbReference type="Pfam" id="PF16845"/>
    </source>
</evidence>
<evidence type="ECO:0000256" key="3">
    <source>
        <dbReference type="ARBA" id="ARBA00022704"/>
    </source>
</evidence>
<evidence type="ECO:0000313" key="7">
    <source>
        <dbReference type="Proteomes" id="UP000324897"/>
    </source>
</evidence>
<reference evidence="6 7" key="1">
    <citation type="journal article" date="2019" name="Sci. Rep.">
        <title>A high-quality genome of Eragrostis curvula grass provides insights into Poaceae evolution and supports new strategies to enhance forage quality.</title>
        <authorList>
            <person name="Carballo J."/>
            <person name="Santos B.A.C.M."/>
            <person name="Zappacosta D."/>
            <person name="Garbus I."/>
            <person name="Selva J.P."/>
            <person name="Gallo C.A."/>
            <person name="Diaz A."/>
            <person name="Albertini E."/>
            <person name="Caccamo M."/>
            <person name="Echenique V."/>
        </authorList>
    </citation>
    <scope>NUCLEOTIDE SEQUENCE [LARGE SCALE GENOMIC DNA]</scope>
    <source>
        <strain evidence="7">cv. Victoria</strain>
        <tissue evidence="6">Leaf</tissue>
    </source>
</reference>
<keyword evidence="2" id="KW-0646">Protease inhibitor</keyword>
<comment type="caution">
    <text evidence="6">The sequence shown here is derived from an EMBL/GenBank/DDBJ whole genome shotgun (WGS) entry which is preliminary data.</text>
</comment>
<evidence type="ECO:0000256" key="2">
    <source>
        <dbReference type="ARBA" id="ARBA00022690"/>
    </source>
</evidence>
<feature type="chain" id="PRO_5023898059" description="Cystatin domain-containing protein" evidence="4">
    <location>
        <begin position="21"/>
        <end position="96"/>
    </location>
</feature>
<dbReference type="InterPro" id="IPR027214">
    <property type="entry name" value="Cystatin"/>
</dbReference>
<evidence type="ECO:0000313" key="6">
    <source>
        <dbReference type="EMBL" id="TVU38292.1"/>
    </source>
</evidence>
<proteinExistence type="inferred from homology"/>
<feature type="non-terminal residue" evidence="6">
    <location>
        <position position="1"/>
    </location>
</feature>
<evidence type="ECO:0000256" key="1">
    <source>
        <dbReference type="ARBA" id="ARBA00007233"/>
    </source>
</evidence>
<gene>
    <name evidence="6" type="ORF">EJB05_11652</name>
</gene>
<dbReference type="AlphaFoldDB" id="A0A5J9VPK0"/>
<sequence>MRTILPFLIAIYLITTPTIAIPVDINDPDVQELGRWAVTEHIESKDGIQFNKVGSLHYDLIIGASNNEGKDGKYKAVVHVRDGRNKHFLVSFKPAN</sequence>
<comment type="similarity">
    <text evidence="1">Belongs to the cystatin family. Phytocystatin subfamily.</text>
</comment>